<gene>
    <name evidence="3" type="ORF">GSLYS_00015101001</name>
</gene>
<feature type="signal peptide" evidence="2">
    <location>
        <begin position="1"/>
        <end position="21"/>
    </location>
</feature>
<evidence type="ECO:0000313" key="4">
    <source>
        <dbReference type="Proteomes" id="UP001497497"/>
    </source>
</evidence>
<evidence type="ECO:0000256" key="2">
    <source>
        <dbReference type="SAM" id="SignalP"/>
    </source>
</evidence>
<keyword evidence="1" id="KW-0812">Transmembrane</keyword>
<organism evidence="3 4">
    <name type="scientific">Lymnaea stagnalis</name>
    <name type="common">Great pond snail</name>
    <name type="synonym">Helix stagnalis</name>
    <dbReference type="NCBI Taxonomy" id="6523"/>
    <lineage>
        <taxon>Eukaryota</taxon>
        <taxon>Metazoa</taxon>
        <taxon>Spiralia</taxon>
        <taxon>Lophotrochozoa</taxon>
        <taxon>Mollusca</taxon>
        <taxon>Gastropoda</taxon>
        <taxon>Heterobranchia</taxon>
        <taxon>Euthyneura</taxon>
        <taxon>Panpulmonata</taxon>
        <taxon>Hygrophila</taxon>
        <taxon>Lymnaeoidea</taxon>
        <taxon>Lymnaeidae</taxon>
        <taxon>Lymnaea</taxon>
    </lineage>
</organism>
<evidence type="ECO:0000313" key="3">
    <source>
        <dbReference type="EMBL" id="CAL1541495.1"/>
    </source>
</evidence>
<accession>A0AAV2I448</accession>
<name>A0AAV2I448_LYMST</name>
<evidence type="ECO:0000256" key="1">
    <source>
        <dbReference type="SAM" id="Phobius"/>
    </source>
</evidence>
<keyword evidence="1" id="KW-0472">Membrane</keyword>
<dbReference type="Proteomes" id="UP001497497">
    <property type="component" value="Unassembled WGS sequence"/>
</dbReference>
<sequence>MAVSAMLFLVVLSTHCGCLMAQKIHIFKMRQEDCQTKCTSGLLASMDKCGLHYSIVFDETVPDTASLTFQIMNKSSDNYASIFDLRLITDCIGFKESAALYCTQTDVNVFNITINATSLSNLNEAKIRAYYSSDMKHRVYSEIQTLPRMYEPTDATGILSINGRNISNEQMSCYQTIKTLDLVLEFTCYSPATPCVIEIQINNSTVAHSRDDYAVFKEVYESRSELFVDIKFASCSLGGRYNTIGCTILMMQELKQSSEEGTSHHVLVISITVSIVLIIVMATAIVFVYR</sequence>
<protein>
    <submittedName>
        <fullName evidence="3">Uncharacterized protein</fullName>
    </submittedName>
</protein>
<keyword evidence="4" id="KW-1185">Reference proteome</keyword>
<keyword evidence="1" id="KW-1133">Transmembrane helix</keyword>
<comment type="caution">
    <text evidence="3">The sequence shown here is derived from an EMBL/GenBank/DDBJ whole genome shotgun (WGS) entry which is preliminary data.</text>
</comment>
<reference evidence="3 4" key="1">
    <citation type="submission" date="2024-04" db="EMBL/GenBank/DDBJ databases">
        <authorList>
            <consortium name="Genoscope - CEA"/>
            <person name="William W."/>
        </authorList>
    </citation>
    <scope>NUCLEOTIDE SEQUENCE [LARGE SCALE GENOMIC DNA]</scope>
</reference>
<dbReference type="EMBL" id="CAXITT010000436">
    <property type="protein sequence ID" value="CAL1541495.1"/>
    <property type="molecule type" value="Genomic_DNA"/>
</dbReference>
<feature type="transmembrane region" description="Helical" evidence="1">
    <location>
        <begin position="266"/>
        <end position="289"/>
    </location>
</feature>
<feature type="chain" id="PRO_5043528038" evidence="2">
    <location>
        <begin position="22"/>
        <end position="290"/>
    </location>
</feature>
<proteinExistence type="predicted"/>
<dbReference type="AlphaFoldDB" id="A0AAV2I448"/>
<keyword evidence="2" id="KW-0732">Signal</keyword>